<name>A0A8C5PWH5_9ANUR</name>
<comment type="subunit">
    <text evidence="2">Directly interacts with tubulin-gamma; this interaction determines centrosomal localization.</text>
</comment>
<evidence type="ECO:0000256" key="8">
    <source>
        <dbReference type="ARBA" id="ARBA00025273"/>
    </source>
</evidence>
<feature type="coiled-coil region" evidence="9">
    <location>
        <begin position="164"/>
        <end position="191"/>
    </location>
</feature>
<dbReference type="PANTHER" id="PTHR14594">
    <property type="entry name" value="CENTROSOMAL PROTEIN OF 70 KDA"/>
    <property type="match status" value="1"/>
</dbReference>
<evidence type="ECO:0000256" key="4">
    <source>
        <dbReference type="ARBA" id="ARBA00022490"/>
    </source>
</evidence>
<keyword evidence="5" id="KW-0802">TPR repeat</keyword>
<feature type="coiled-coil region" evidence="9">
    <location>
        <begin position="37"/>
        <end position="107"/>
    </location>
</feature>
<sequence length="516" mass="58465">NLAKAASSVLLNVQASLAVRSAVQTLISDTERRQNLIHNLITANEQLKQDVQLQQSRAARQEQKASELQQILDGVRTKIRDLEDDFINKTRRQRNEMRSAMREKQAALVSKMNSCHVAPKSCWVLYDLRLGRAEPLSVLKGTQEWLRRCTHGSWGPHTHYSMIFQSYQEQMKERREKHEQLMRENSQIRAELATRDKIFCCSFRGTNREQSEEQTASTAAQSLERLPASECRRYLQEACAQLHVLFILSEIRSVLGGPRAPQLLYKHSIRPQEPRNADSEDEAAFLHLLPTIELWAGQLVSLKTLHRALRKLNEKLLPNLEETCESGDVPRVEELLLLVDTMLEDVDTRAQDPACVSAHTLRALVAHFQKLFDVPSVSGVYPRMNEVYSKLGETCNMMRNLQCVLGLDGKVTCGALVNAVWQLCRELEEGESQKLRGVLGTLDIDSVINKIQEHEEFFPAFEGLITELLDVLGKYRALGARSCRAAQLPVRLSFINLVLSLQKSGGWSRSCRQCGG</sequence>
<evidence type="ECO:0000256" key="3">
    <source>
        <dbReference type="ARBA" id="ARBA00018408"/>
    </source>
</evidence>
<dbReference type="AlphaFoldDB" id="A0A8C5PWH5"/>
<dbReference type="GeneTree" id="ENSGT00390000009029"/>
<organism evidence="10 11">
    <name type="scientific">Leptobrachium leishanense</name>
    <name type="common">Leishan spiny toad</name>
    <dbReference type="NCBI Taxonomy" id="445787"/>
    <lineage>
        <taxon>Eukaryota</taxon>
        <taxon>Metazoa</taxon>
        <taxon>Chordata</taxon>
        <taxon>Craniata</taxon>
        <taxon>Vertebrata</taxon>
        <taxon>Euteleostomi</taxon>
        <taxon>Amphibia</taxon>
        <taxon>Batrachia</taxon>
        <taxon>Anura</taxon>
        <taxon>Pelobatoidea</taxon>
        <taxon>Megophryidae</taxon>
        <taxon>Leptobrachium</taxon>
    </lineage>
</organism>
<keyword evidence="11" id="KW-1185">Reference proteome</keyword>
<reference evidence="10" key="1">
    <citation type="submission" date="2025-08" db="UniProtKB">
        <authorList>
            <consortium name="Ensembl"/>
        </authorList>
    </citation>
    <scope>IDENTIFICATION</scope>
</reference>
<evidence type="ECO:0000313" key="10">
    <source>
        <dbReference type="Ensembl" id="ENSLLEP00000028676.1"/>
    </source>
</evidence>
<comment type="function">
    <text evidence="8">Plays a role in the organization of both preexisting and nascent microtubules in interphase cells. During mitosis, required for the organization and orientation of the mitotic spindle.</text>
</comment>
<keyword evidence="6 9" id="KW-0175">Coiled coil</keyword>
<evidence type="ECO:0000256" key="1">
    <source>
        <dbReference type="ARBA" id="ARBA00004300"/>
    </source>
</evidence>
<evidence type="ECO:0000256" key="5">
    <source>
        <dbReference type="ARBA" id="ARBA00022803"/>
    </source>
</evidence>
<dbReference type="GO" id="GO:0060271">
    <property type="term" value="P:cilium assembly"/>
    <property type="evidence" value="ECO:0007669"/>
    <property type="project" value="InterPro"/>
</dbReference>
<dbReference type="Proteomes" id="UP000694569">
    <property type="component" value="Unplaced"/>
</dbReference>
<evidence type="ECO:0000256" key="2">
    <source>
        <dbReference type="ARBA" id="ARBA00011832"/>
    </source>
</evidence>
<evidence type="ECO:0000256" key="9">
    <source>
        <dbReference type="SAM" id="Coils"/>
    </source>
</evidence>
<dbReference type="PANTHER" id="PTHR14594:SF1">
    <property type="entry name" value="CENTROSOMAL PROTEIN OF 70 KDA"/>
    <property type="match status" value="1"/>
</dbReference>
<keyword evidence="7" id="KW-0206">Cytoskeleton</keyword>
<dbReference type="Ensembl" id="ENSLLET00000029791.1">
    <property type="protein sequence ID" value="ENSLLEP00000028676.1"/>
    <property type="gene ID" value="ENSLLEG00000018056.1"/>
</dbReference>
<protein>
    <recommendedName>
        <fullName evidence="3">Centrosomal protein of 70 kDa</fullName>
    </recommendedName>
</protein>
<accession>A0A8C5PWH5</accession>
<evidence type="ECO:0000256" key="7">
    <source>
        <dbReference type="ARBA" id="ARBA00023212"/>
    </source>
</evidence>
<dbReference type="GO" id="GO:0070507">
    <property type="term" value="P:regulation of microtubule cytoskeleton organization"/>
    <property type="evidence" value="ECO:0007669"/>
    <property type="project" value="InterPro"/>
</dbReference>
<keyword evidence="4" id="KW-0963">Cytoplasm</keyword>
<comment type="subcellular location">
    <subcellularLocation>
        <location evidence="1">Cytoplasm</location>
        <location evidence="1">Cytoskeleton</location>
        <location evidence="1">Microtubule organizing center</location>
        <location evidence="1">Centrosome</location>
    </subcellularLocation>
</comment>
<dbReference type="GO" id="GO:0043015">
    <property type="term" value="F:gamma-tubulin binding"/>
    <property type="evidence" value="ECO:0007669"/>
    <property type="project" value="InterPro"/>
</dbReference>
<evidence type="ECO:0000256" key="6">
    <source>
        <dbReference type="ARBA" id="ARBA00023054"/>
    </source>
</evidence>
<dbReference type="OrthoDB" id="2020926at2759"/>
<evidence type="ECO:0000313" key="11">
    <source>
        <dbReference type="Proteomes" id="UP000694569"/>
    </source>
</evidence>
<reference evidence="10" key="2">
    <citation type="submission" date="2025-09" db="UniProtKB">
        <authorList>
            <consortium name="Ensembl"/>
        </authorList>
    </citation>
    <scope>IDENTIFICATION</scope>
</reference>
<dbReference type="GO" id="GO:0005813">
    <property type="term" value="C:centrosome"/>
    <property type="evidence" value="ECO:0007669"/>
    <property type="project" value="UniProtKB-SubCell"/>
</dbReference>
<dbReference type="InterPro" id="IPR037692">
    <property type="entry name" value="CEP70"/>
</dbReference>
<proteinExistence type="predicted"/>